<name>A0A7J7Y9C0_PIPKU</name>
<keyword evidence="3" id="KW-1185">Reference proteome</keyword>
<evidence type="ECO:0000313" key="3">
    <source>
        <dbReference type="Proteomes" id="UP000558488"/>
    </source>
</evidence>
<gene>
    <name evidence="2" type="ORF">mPipKuh1_010256</name>
</gene>
<evidence type="ECO:0000313" key="2">
    <source>
        <dbReference type="EMBL" id="KAF6358428.1"/>
    </source>
</evidence>
<dbReference type="EMBL" id="JACAGB010000006">
    <property type="protein sequence ID" value="KAF6358428.1"/>
    <property type="molecule type" value="Genomic_DNA"/>
</dbReference>
<dbReference type="Proteomes" id="UP000558488">
    <property type="component" value="Unassembled WGS sequence"/>
</dbReference>
<sequence>MPPRLALESGHRSTGPARGGGHSTRAHRPRRGHPRLKDTGDHVNSSSIGRRKPRKVALRGAREEAEPQGTTCSRDRHRVPEPQPRLRAMRGQGPRAGRTTPLGYTLCHCPPLRTCSPVDKSVDVLEAFVGMIAPVWPEWRSKSLRQSPARDCPEHSGNSCTQFPCPPSTRLSGGPSRLAIKPY</sequence>
<reference evidence="2 3" key="1">
    <citation type="journal article" date="2020" name="Nature">
        <title>Six reference-quality genomes reveal evolution of bat adaptations.</title>
        <authorList>
            <person name="Jebb D."/>
            <person name="Huang Z."/>
            <person name="Pippel M."/>
            <person name="Hughes G.M."/>
            <person name="Lavrichenko K."/>
            <person name="Devanna P."/>
            <person name="Winkler S."/>
            <person name="Jermiin L.S."/>
            <person name="Skirmuntt E.C."/>
            <person name="Katzourakis A."/>
            <person name="Burkitt-Gray L."/>
            <person name="Ray D.A."/>
            <person name="Sullivan K.A.M."/>
            <person name="Roscito J.G."/>
            <person name="Kirilenko B.M."/>
            <person name="Davalos L.M."/>
            <person name="Corthals A.P."/>
            <person name="Power M.L."/>
            <person name="Jones G."/>
            <person name="Ransome R.D."/>
            <person name="Dechmann D.K.N."/>
            <person name="Locatelli A.G."/>
            <person name="Puechmaille S.J."/>
            <person name="Fedrigo O."/>
            <person name="Jarvis E.D."/>
            <person name="Hiller M."/>
            <person name="Vernes S.C."/>
            <person name="Myers E.W."/>
            <person name="Teeling E.C."/>
        </authorList>
    </citation>
    <scope>NUCLEOTIDE SEQUENCE [LARGE SCALE GENOMIC DNA]</scope>
    <source>
        <strain evidence="2">MPipKuh1</strain>
        <tissue evidence="2">Flight muscle</tissue>
    </source>
</reference>
<dbReference type="AlphaFoldDB" id="A0A7J7Y9C0"/>
<organism evidence="2 3">
    <name type="scientific">Pipistrellus kuhlii</name>
    <name type="common">Kuhl's pipistrelle</name>
    <dbReference type="NCBI Taxonomy" id="59472"/>
    <lineage>
        <taxon>Eukaryota</taxon>
        <taxon>Metazoa</taxon>
        <taxon>Chordata</taxon>
        <taxon>Craniata</taxon>
        <taxon>Vertebrata</taxon>
        <taxon>Euteleostomi</taxon>
        <taxon>Mammalia</taxon>
        <taxon>Eutheria</taxon>
        <taxon>Laurasiatheria</taxon>
        <taxon>Chiroptera</taxon>
        <taxon>Yangochiroptera</taxon>
        <taxon>Vespertilionidae</taxon>
        <taxon>Pipistrellus</taxon>
    </lineage>
</organism>
<evidence type="ECO:0000256" key="1">
    <source>
        <dbReference type="SAM" id="MobiDB-lite"/>
    </source>
</evidence>
<proteinExistence type="predicted"/>
<comment type="caution">
    <text evidence="2">The sequence shown here is derived from an EMBL/GenBank/DDBJ whole genome shotgun (WGS) entry which is preliminary data.</text>
</comment>
<feature type="region of interest" description="Disordered" evidence="1">
    <location>
        <begin position="1"/>
        <end position="97"/>
    </location>
</feature>
<accession>A0A7J7Y9C0</accession>
<feature type="region of interest" description="Disordered" evidence="1">
    <location>
        <begin position="147"/>
        <end position="183"/>
    </location>
</feature>
<feature type="compositionally biased region" description="Basic residues" evidence="1">
    <location>
        <begin position="24"/>
        <end position="34"/>
    </location>
</feature>
<protein>
    <submittedName>
        <fullName evidence="2">Uncharacterized protein</fullName>
    </submittedName>
</protein>